<reference evidence="7" key="1">
    <citation type="journal article" date="2004" name="Nature">
        <title>Genome duplication in the teleost fish Tetraodon nigroviridis reveals the early vertebrate proto-karyotype.</title>
        <authorList>
            <person name="Jaillon O."/>
            <person name="Aury J.-M."/>
            <person name="Brunet F."/>
            <person name="Petit J.-L."/>
            <person name="Stange-Thomann N."/>
            <person name="Mauceli E."/>
            <person name="Bouneau L."/>
            <person name="Fischer C."/>
            <person name="Ozouf-Costaz C."/>
            <person name="Bernot A."/>
            <person name="Nicaud S."/>
            <person name="Jaffe D."/>
            <person name="Fisher S."/>
            <person name="Lutfalla G."/>
            <person name="Dossat C."/>
            <person name="Segurens B."/>
            <person name="Dasilva C."/>
            <person name="Salanoubat M."/>
            <person name="Levy M."/>
            <person name="Boudet N."/>
            <person name="Castellano S."/>
            <person name="Anthouard V."/>
            <person name="Jubin C."/>
            <person name="Castelli V."/>
            <person name="Katinka M."/>
            <person name="Vacherie B."/>
            <person name="Biemont C."/>
            <person name="Skalli Z."/>
            <person name="Cattolico L."/>
            <person name="Poulain J."/>
            <person name="De Berardinis V."/>
            <person name="Cruaud C."/>
            <person name="Duprat S."/>
            <person name="Brottier P."/>
            <person name="Coutanceau J.-P."/>
            <person name="Gouzy J."/>
            <person name="Parra G."/>
            <person name="Lardier G."/>
            <person name="Chapple C."/>
            <person name="McKernan K.J."/>
            <person name="McEwan P."/>
            <person name="Bosak S."/>
            <person name="Kellis M."/>
            <person name="Volff J.-N."/>
            <person name="Guigo R."/>
            <person name="Zody M.C."/>
            <person name="Mesirov J."/>
            <person name="Lindblad-Toh K."/>
            <person name="Birren B."/>
            <person name="Nusbaum C."/>
            <person name="Kahn D."/>
            <person name="Robinson-Rechavi M."/>
            <person name="Laudet V."/>
            <person name="Schachter V."/>
            <person name="Quetier F."/>
            <person name="Saurin W."/>
            <person name="Scarpelli C."/>
            <person name="Wincker P."/>
            <person name="Lander E.S."/>
            <person name="Weissenbach J."/>
            <person name="Roest Crollius H."/>
        </authorList>
    </citation>
    <scope>NUCLEOTIDE SEQUENCE [LARGE SCALE GENOMIC DNA]</scope>
</reference>
<evidence type="ECO:0000256" key="4">
    <source>
        <dbReference type="ARBA" id="ARBA00023212"/>
    </source>
</evidence>
<evidence type="ECO:0000256" key="1">
    <source>
        <dbReference type="ARBA" id="ARBA00004138"/>
    </source>
</evidence>
<keyword evidence="5" id="KW-0966">Cell projection</keyword>
<comment type="similarity">
    <text evidence="6">Belongs to the CFAP144 family.</text>
</comment>
<evidence type="ECO:0000256" key="6">
    <source>
        <dbReference type="ARBA" id="ARBA00034777"/>
    </source>
</evidence>
<dbReference type="KEGG" id="tng:GSTEN00033570G001"/>
<proteinExistence type="inferred from homology"/>
<evidence type="ECO:0000256" key="2">
    <source>
        <dbReference type="ARBA" id="ARBA00004245"/>
    </source>
</evidence>
<comment type="caution">
    <text evidence="7">The sequence shown here is derived from an EMBL/GenBank/DDBJ whole genome shotgun (WGS) entry which is preliminary data.</text>
</comment>
<comment type="subcellular location">
    <subcellularLocation>
        <location evidence="1">Cell projection</location>
        <location evidence="1">Cilium</location>
    </subcellularLocation>
    <subcellularLocation>
        <location evidence="2">Cytoplasm</location>
        <location evidence="2">Cytoskeleton</location>
    </subcellularLocation>
</comment>
<gene>
    <name evidence="7" type="ORF">GSTENG00033570001</name>
</gene>
<accession>Q4RJ63</accession>
<dbReference type="PANTHER" id="PTHR33865">
    <property type="entry name" value="PROTEIN FAM183B"/>
    <property type="match status" value="1"/>
</dbReference>
<dbReference type="EMBL" id="CAAE01015039">
    <property type="protein sequence ID" value="CAG11569.1"/>
    <property type="molecule type" value="Genomic_DNA"/>
</dbReference>
<dbReference type="Pfam" id="PF14886">
    <property type="entry name" value="FAM183"/>
    <property type="match status" value="1"/>
</dbReference>
<dbReference type="GO" id="GO:0005856">
    <property type="term" value="C:cytoskeleton"/>
    <property type="evidence" value="ECO:0007669"/>
    <property type="project" value="UniProtKB-SubCell"/>
</dbReference>
<organism evidence="7">
    <name type="scientific">Tetraodon nigroviridis</name>
    <name type="common">Spotted green pufferfish</name>
    <name type="synonym">Chelonodon nigroviridis</name>
    <dbReference type="NCBI Taxonomy" id="99883"/>
    <lineage>
        <taxon>Eukaryota</taxon>
        <taxon>Metazoa</taxon>
        <taxon>Chordata</taxon>
        <taxon>Craniata</taxon>
        <taxon>Vertebrata</taxon>
        <taxon>Euteleostomi</taxon>
        <taxon>Actinopterygii</taxon>
        <taxon>Neopterygii</taxon>
        <taxon>Teleostei</taxon>
        <taxon>Neoteleostei</taxon>
        <taxon>Acanthomorphata</taxon>
        <taxon>Eupercaria</taxon>
        <taxon>Tetraodontiformes</taxon>
        <taxon>Tetradontoidea</taxon>
        <taxon>Tetraodontidae</taxon>
        <taxon>Tetraodon</taxon>
    </lineage>
</organism>
<evidence type="ECO:0000256" key="5">
    <source>
        <dbReference type="ARBA" id="ARBA00023273"/>
    </source>
</evidence>
<protein>
    <submittedName>
        <fullName evidence="7">(spotted green pufferfish) hypothetical protein</fullName>
    </submittedName>
</protein>
<dbReference type="GO" id="GO:0097546">
    <property type="term" value="C:ciliary base"/>
    <property type="evidence" value="ECO:0007669"/>
    <property type="project" value="TreeGrafter"/>
</dbReference>
<evidence type="ECO:0000256" key="3">
    <source>
        <dbReference type="ARBA" id="ARBA00022490"/>
    </source>
</evidence>
<keyword evidence="4" id="KW-0206">Cytoskeleton</keyword>
<reference evidence="7" key="2">
    <citation type="submission" date="2004-02" db="EMBL/GenBank/DDBJ databases">
        <authorList>
            <consortium name="Genoscope"/>
            <consortium name="Whitehead Institute Centre for Genome Research"/>
        </authorList>
    </citation>
    <scope>NUCLEOTIDE SEQUENCE</scope>
</reference>
<sequence>MSRKPTEVVTENSDFIKAFHMAREEPTKKYTVPQTESQEVGWISSPLITPNRTDRRLHFLPIQL</sequence>
<dbReference type="PANTHER" id="PTHR33865:SF3">
    <property type="entry name" value="PROTEIN FAM183B"/>
    <property type="match status" value="1"/>
</dbReference>
<dbReference type="OrthoDB" id="446290at2759"/>
<dbReference type="AlphaFoldDB" id="Q4RJ63"/>
<keyword evidence="3" id="KW-0963">Cytoplasm</keyword>
<evidence type="ECO:0000313" key="7">
    <source>
        <dbReference type="EMBL" id="CAG11569.1"/>
    </source>
</evidence>
<dbReference type="InterPro" id="IPR029214">
    <property type="entry name" value="CFAP144"/>
</dbReference>
<name>Q4RJ63_TETNG</name>